<dbReference type="Pfam" id="PF11951">
    <property type="entry name" value="Fungal_trans_2"/>
    <property type="match status" value="1"/>
</dbReference>
<feature type="region of interest" description="Disordered" evidence="3">
    <location>
        <begin position="189"/>
        <end position="327"/>
    </location>
</feature>
<feature type="transmembrane region" description="Helical" evidence="4">
    <location>
        <begin position="56"/>
        <end position="80"/>
    </location>
</feature>
<dbReference type="PANTHER" id="PTHR37534">
    <property type="entry name" value="TRANSCRIPTIONAL ACTIVATOR PROTEIN UGA3"/>
    <property type="match status" value="1"/>
</dbReference>
<dbReference type="GO" id="GO:0000981">
    <property type="term" value="F:DNA-binding transcription factor activity, RNA polymerase II-specific"/>
    <property type="evidence" value="ECO:0007669"/>
    <property type="project" value="InterPro"/>
</dbReference>
<comment type="subcellular location">
    <subcellularLocation>
        <location evidence="1">Nucleus</location>
    </subcellularLocation>
</comment>
<proteinExistence type="predicted"/>
<dbReference type="Gene3D" id="4.10.240.10">
    <property type="entry name" value="Zn(2)-C6 fungal-type DNA-binding domain"/>
    <property type="match status" value="1"/>
</dbReference>
<feature type="region of interest" description="Disordered" evidence="3">
    <location>
        <begin position="855"/>
        <end position="879"/>
    </location>
</feature>
<dbReference type="PROSITE" id="PS00463">
    <property type="entry name" value="ZN2_CY6_FUNGAL_1"/>
    <property type="match status" value="1"/>
</dbReference>
<dbReference type="PANTHER" id="PTHR37534:SF20">
    <property type="entry name" value="PRO1A C6 ZINK-FINGER PROTEIN"/>
    <property type="match status" value="1"/>
</dbReference>
<evidence type="ECO:0000256" key="4">
    <source>
        <dbReference type="SAM" id="Phobius"/>
    </source>
</evidence>
<dbReference type="GO" id="GO:0008270">
    <property type="term" value="F:zinc ion binding"/>
    <property type="evidence" value="ECO:0007669"/>
    <property type="project" value="InterPro"/>
</dbReference>
<dbReference type="OrthoDB" id="5419315at2759"/>
<feature type="compositionally biased region" description="Basic and acidic residues" evidence="3">
    <location>
        <begin position="277"/>
        <end position="286"/>
    </location>
</feature>
<accession>A0A9Q5HSP0</accession>
<feature type="domain" description="Zn(2)-C6 fungal-type" evidence="5">
    <location>
        <begin position="119"/>
        <end position="150"/>
    </location>
</feature>
<evidence type="ECO:0000313" key="6">
    <source>
        <dbReference type="EMBL" id="OCB85283.1"/>
    </source>
</evidence>
<feature type="compositionally biased region" description="Low complexity" evidence="3">
    <location>
        <begin position="204"/>
        <end position="258"/>
    </location>
</feature>
<dbReference type="SMART" id="SM00066">
    <property type="entry name" value="GAL4"/>
    <property type="match status" value="1"/>
</dbReference>
<feature type="compositionally biased region" description="Polar residues" evidence="3">
    <location>
        <begin position="306"/>
        <end position="317"/>
    </location>
</feature>
<sequence>MKTERKQTRSLWGPPILSNLAPALVVFNPPWSSSCLPGDRPFVPPLRRRLPLSVRLRISIVLLALLFAIDAASLSSFLAFCHRLLDHYHHCLHTMSAGSSGAAKQRGTKPKGAVRAKSGCYTCRIRRKKCDEKMNNEGSCQTCERLRLQCLGFGAKRPDWMREGNSVAEIREKIKTFLAQNGMIKGHSGTANLRSVGPLAPTQDPSGSADAMSPSSSSLPLSQSAAGPGTNSLSTPLSATSTLTPDDRSASPNSPPNSRAHHSHFAGDRTFPPSHVHPQDHHDHSLDTSGIHRGGHGTGILDLSNGRPTPIQSQSTRTARHSEYGNNFGEATSGLGLMSMGPLIITNGNGPSNTNNHTRRSLLAHLRCRRTADLLGREPRTSETLPFARGYSMVAISAPSMNTVTQSHAPPTPSSVPSHFLMASSFSARASRPTLYPHTTSTNANLISNTMYLSSPQLGSTSSTSSSPPMASRNTPFTPYTPQPVLPTLPANDIKPSDGLDWPFPMSAFSSTPLSMPTPASDAPLLSPCLDAGTFGSGTDVMDIYRESRQHSSGSGTNNNTDTYTSIGIRVKIESDVDGFNNGNNYTAHDSNTYVHNPNGITDVLRPRSSIDAGYAATSSNTFTNNDSGSILNESPATLSSYPMDTHVHTNDYANNYAYNSRSSITHAFHDFTASTSMGMRDHPTYAARVITVDSPYTHHIPQLSPDSPKPSRPADPMIGAYTSHSAQGAGPGYVSTGHHVTEEFSMNSGHMRPGGVGHAGIASGQTDHGYGHSNAFGPNQTAPSSSFFPIFYIVLYIGGSPDWIGSKYGLAVAIAKMSPNPAHSYRLVALIIVALDLASGAGDDTVRSATHQSQEHAMHQHQATYGWPPNGFPNTPAVPRNDLPPPSVQSSLGASYNFTNYEMDLAMNEVDAFSAQQAPVTSMAVGGVDEGSMIPYYPTASVTEVGFYGLPQEGQQRIYQDMAPLQVLQPALMDPLFADRADRSLVEHYLRHVRPVQYFFWEERVADLLRGLAFSNDAVRNAICSVASVHIRRMREGSIQLRGRTPPSPSRRIPLLLATDIPNVPEGDDGNTYYDLTQLVLRQTGPERLTEAEAMAGLQCISSFLFAGGVGGWDFFLDVACTWVDMVFKRFRHLAGDAYLLEELTKMKRENELMSFIIRTTMWFEVLASVTMVRKPKFLEVYQVLFADSARIVEADGQATRTEAEFSMLEVMGCDNLTFLALAEISALAAWKEEQTKNQTLSFVELQERKSKIEDHCLRALAEAEASVFRDGPALGADSLKNRRRLTADIFRASARLYLHTVLSGDNPGVKEIRDGARDTIDALKRVPPEPKSLRCSVVRSVVFPLCLAGCMTDVATERATVKEFLEGEGGAGNCGSVVAVMETVWERRDAKRRGGRRTEEVAGNVSWRDVLRERGGGMPILLV</sequence>
<dbReference type="SUPFAM" id="SSF57701">
    <property type="entry name" value="Zn2/Cys6 DNA-binding domain"/>
    <property type="match status" value="1"/>
</dbReference>
<dbReference type="InterPro" id="IPR036864">
    <property type="entry name" value="Zn2-C6_fun-type_DNA-bd_sf"/>
</dbReference>
<dbReference type="CDD" id="cd00067">
    <property type="entry name" value="GAL4"/>
    <property type="match status" value="1"/>
</dbReference>
<evidence type="ECO:0000259" key="5">
    <source>
        <dbReference type="PROSITE" id="PS50048"/>
    </source>
</evidence>
<dbReference type="PROSITE" id="PS50048">
    <property type="entry name" value="ZN2_CY6_FUNGAL_2"/>
    <property type="match status" value="1"/>
</dbReference>
<dbReference type="InterPro" id="IPR021858">
    <property type="entry name" value="Fun_TF"/>
</dbReference>
<dbReference type="EMBL" id="LNZH02000210">
    <property type="protein sequence ID" value="OCB85283.1"/>
    <property type="molecule type" value="Genomic_DNA"/>
</dbReference>
<comment type="caution">
    <text evidence="6">The sequence shown here is derived from an EMBL/GenBank/DDBJ whole genome shotgun (WGS) entry which is preliminary data.</text>
</comment>
<dbReference type="InterPro" id="IPR001138">
    <property type="entry name" value="Zn2Cys6_DnaBD"/>
</dbReference>
<feature type="region of interest" description="Disordered" evidence="3">
    <location>
        <begin position="455"/>
        <end position="493"/>
    </location>
</feature>
<keyword evidence="4" id="KW-0812">Transmembrane</keyword>
<evidence type="ECO:0000313" key="7">
    <source>
        <dbReference type="Proteomes" id="UP000757232"/>
    </source>
</evidence>
<gene>
    <name evidence="6" type="ORF">A7U60_g7588</name>
</gene>
<dbReference type="Proteomes" id="UP000757232">
    <property type="component" value="Unassembled WGS sequence"/>
</dbReference>
<dbReference type="GO" id="GO:0005634">
    <property type="term" value="C:nucleus"/>
    <property type="evidence" value="ECO:0007669"/>
    <property type="project" value="UniProtKB-SubCell"/>
</dbReference>
<protein>
    <recommendedName>
        <fullName evidence="5">Zn(2)-C6 fungal-type domain-containing protein</fullName>
    </recommendedName>
</protein>
<dbReference type="PROSITE" id="PS51257">
    <property type="entry name" value="PROKAR_LIPOPROTEIN"/>
    <property type="match status" value="1"/>
</dbReference>
<feature type="compositionally biased region" description="Low complexity" evidence="3">
    <location>
        <begin position="455"/>
        <end position="469"/>
    </location>
</feature>
<keyword evidence="4" id="KW-0472">Membrane</keyword>
<evidence type="ECO:0000256" key="2">
    <source>
        <dbReference type="ARBA" id="ARBA00023242"/>
    </source>
</evidence>
<keyword evidence="2" id="KW-0539">Nucleus</keyword>
<evidence type="ECO:0000256" key="1">
    <source>
        <dbReference type="ARBA" id="ARBA00004123"/>
    </source>
</evidence>
<reference evidence="6" key="1">
    <citation type="submission" date="2016-06" db="EMBL/GenBank/DDBJ databases">
        <title>Draft Genome sequence of the fungus Inonotus baumii.</title>
        <authorList>
            <person name="Zhu H."/>
            <person name="Lin W."/>
        </authorList>
    </citation>
    <scope>NUCLEOTIDE SEQUENCE</scope>
    <source>
        <strain evidence="6">821</strain>
    </source>
</reference>
<keyword evidence="7" id="KW-1185">Reference proteome</keyword>
<name>A0A9Q5HSP0_SANBA</name>
<evidence type="ECO:0000256" key="3">
    <source>
        <dbReference type="SAM" id="MobiDB-lite"/>
    </source>
</evidence>
<organism evidence="6 7">
    <name type="scientific">Sanghuangporus baumii</name>
    <name type="common">Phellinus baumii</name>
    <dbReference type="NCBI Taxonomy" id="108892"/>
    <lineage>
        <taxon>Eukaryota</taxon>
        <taxon>Fungi</taxon>
        <taxon>Dikarya</taxon>
        <taxon>Basidiomycota</taxon>
        <taxon>Agaricomycotina</taxon>
        <taxon>Agaricomycetes</taxon>
        <taxon>Hymenochaetales</taxon>
        <taxon>Hymenochaetaceae</taxon>
        <taxon>Sanghuangporus</taxon>
    </lineage>
</organism>
<keyword evidence="4" id="KW-1133">Transmembrane helix</keyword>